<evidence type="ECO:0000313" key="1">
    <source>
        <dbReference type="EMBL" id="KAI3684478.1"/>
    </source>
</evidence>
<proteinExistence type="predicted"/>
<reference evidence="2" key="1">
    <citation type="journal article" date="2022" name="Mol. Ecol. Resour.">
        <title>The genomes of chicory, endive, great burdock and yacon provide insights into Asteraceae palaeo-polyploidization history and plant inulin production.</title>
        <authorList>
            <person name="Fan W."/>
            <person name="Wang S."/>
            <person name="Wang H."/>
            <person name="Wang A."/>
            <person name="Jiang F."/>
            <person name="Liu H."/>
            <person name="Zhao H."/>
            <person name="Xu D."/>
            <person name="Zhang Y."/>
        </authorList>
    </citation>
    <scope>NUCLEOTIDE SEQUENCE [LARGE SCALE GENOMIC DNA]</scope>
    <source>
        <strain evidence="2">cv. Niubang</strain>
    </source>
</reference>
<protein>
    <submittedName>
        <fullName evidence="1">Uncharacterized protein</fullName>
    </submittedName>
</protein>
<organism evidence="1 2">
    <name type="scientific">Arctium lappa</name>
    <name type="common">Greater burdock</name>
    <name type="synonym">Lappa major</name>
    <dbReference type="NCBI Taxonomy" id="4217"/>
    <lineage>
        <taxon>Eukaryota</taxon>
        <taxon>Viridiplantae</taxon>
        <taxon>Streptophyta</taxon>
        <taxon>Embryophyta</taxon>
        <taxon>Tracheophyta</taxon>
        <taxon>Spermatophyta</taxon>
        <taxon>Magnoliopsida</taxon>
        <taxon>eudicotyledons</taxon>
        <taxon>Gunneridae</taxon>
        <taxon>Pentapetalae</taxon>
        <taxon>asterids</taxon>
        <taxon>campanulids</taxon>
        <taxon>Asterales</taxon>
        <taxon>Asteraceae</taxon>
        <taxon>Carduoideae</taxon>
        <taxon>Cardueae</taxon>
        <taxon>Arctiinae</taxon>
        <taxon>Arctium</taxon>
    </lineage>
</organism>
<dbReference type="EMBL" id="CM042058">
    <property type="protein sequence ID" value="KAI3684478.1"/>
    <property type="molecule type" value="Genomic_DNA"/>
</dbReference>
<sequence length="504" mass="57250">MSSSLQIYLLSFFSFFFVIFFILKWISFHFKTKKSFPPSPRKLPIIGNLHQLGSSPHRSLHALSQKHGPLMLMHFGSVPVLIASSAESAREIMKTHDLKFANRPKLNIPDIVIYGSNDITFSRYGEYWRQVKSIAVVHLLNNMRVQSFQHVRAKEVAVMIEMIEKDGGSNSVTDLSELIFWLVNNIVCTVALGRTYRGSKFRNLLERFVEVFGAISVGSYIPWLSWIDRLSGLEDKAHKVAKELDAFLQGAAEEHTNKRKGMDNAQSDEEQDLVDILLDVQRDNTTGFTLHNDTIKALILDVFVAGTDTTFATLIWSISELLRHPRVMRKLQQEVTEIAQGKPLILEKDLEKMEYLKATIKEILRMYPSLPLLIPRESRQDVKLMGYDIPRGTQTIVNAWAIGRDPTSWKEPNEFWPERFLNSPTDYKGVHFELIPFGAGRRGCPGIQFGVAIIELALANIVYKFDLRLPNGVEYGDLDMSETCAITLHRASPLMVVASPRSTI</sequence>
<gene>
    <name evidence="1" type="ORF">L6452_33702</name>
</gene>
<evidence type="ECO:0000313" key="2">
    <source>
        <dbReference type="Proteomes" id="UP001055879"/>
    </source>
</evidence>
<reference evidence="1 2" key="2">
    <citation type="journal article" date="2022" name="Mol. Ecol. Resour.">
        <title>The genomes of chicory, endive, great burdock and yacon provide insights into Asteraceae paleo-polyploidization history and plant inulin production.</title>
        <authorList>
            <person name="Fan W."/>
            <person name="Wang S."/>
            <person name="Wang H."/>
            <person name="Wang A."/>
            <person name="Jiang F."/>
            <person name="Liu H."/>
            <person name="Zhao H."/>
            <person name="Xu D."/>
            <person name="Zhang Y."/>
        </authorList>
    </citation>
    <scope>NUCLEOTIDE SEQUENCE [LARGE SCALE GENOMIC DNA]</scope>
    <source>
        <strain evidence="2">cv. Niubang</strain>
    </source>
</reference>
<keyword evidence="2" id="KW-1185">Reference proteome</keyword>
<comment type="caution">
    <text evidence="1">The sequence shown here is derived from an EMBL/GenBank/DDBJ whole genome shotgun (WGS) entry which is preliminary data.</text>
</comment>
<dbReference type="Proteomes" id="UP001055879">
    <property type="component" value="Linkage Group LG12"/>
</dbReference>
<name>A0ACB8YGB9_ARCLA</name>
<accession>A0ACB8YGB9</accession>